<gene>
    <name evidence="6" type="primary">rhaS_5</name>
    <name evidence="6" type="ORF">GALL_398730</name>
</gene>
<dbReference type="Gene3D" id="1.10.10.60">
    <property type="entry name" value="Homeodomain-like"/>
    <property type="match status" value="1"/>
</dbReference>
<dbReference type="PROSITE" id="PS01124">
    <property type="entry name" value="HTH_ARAC_FAMILY_2"/>
    <property type="match status" value="1"/>
</dbReference>
<keyword evidence="2" id="KW-0238">DNA-binding</keyword>
<evidence type="ECO:0000256" key="1">
    <source>
        <dbReference type="ARBA" id="ARBA00023015"/>
    </source>
</evidence>
<name>A0A1J5Q5B2_9ZZZZ</name>
<dbReference type="InterPro" id="IPR009057">
    <property type="entry name" value="Homeodomain-like_sf"/>
</dbReference>
<organism evidence="6">
    <name type="scientific">mine drainage metagenome</name>
    <dbReference type="NCBI Taxonomy" id="410659"/>
    <lineage>
        <taxon>unclassified sequences</taxon>
        <taxon>metagenomes</taxon>
        <taxon>ecological metagenomes</taxon>
    </lineage>
</organism>
<sequence length="345" mass="39093">MELSEIVFSFQPPPEGGSRMPMDEVGKTTPASPGQRPLGSRAFAMGTAAQRRSCCTLPVVRIENYDYGSEIKSVDFHFAPLEKLKSTLPYPHRHDFYHIVWVTSGTGCHVIDSIKYEVRPNTLFFMAPGQIHDFALSDDATGYTISFSPEFFAFKMHSRQSLTDIPIYSFENLSNALYVNDVQAQSLRLTMTAMIEEYTAEEAGHEDVIWSYLRIFLMKASRMAAPRAVVDLSSRNLLLSRRFKSSLEKNFGTMKETTEYARLLKVTERALNEATRQALGSTAAQLIRERVMLEAKRLLLHSEISVAEIADRLGFDDPAYFSRCFKKHTSRSPIEFRQSLATLNL</sequence>
<dbReference type="EMBL" id="MLJW01001402">
    <property type="protein sequence ID" value="OIQ78426.1"/>
    <property type="molecule type" value="Genomic_DNA"/>
</dbReference>
<dbReference type="GO" id="GO:0043565">
    <property type="term" value="F:sequence-specific DNA binding"/>
    <property type="evidence" value="ECO:0007669"/>
    <property type="project" value="InterPro"/>
</dbReference>
<proteinExistence type="predicted"/>
<dbReference type="InterPro" id="IPR018060">
    <property type="entry name" value="HTH_AraC"/>
</dbReference>
<dbReference type="SUPFAM" id="SSF51215">
    <property type="entry name" value="Regulatory protein AraC"/>
    <property type="match status" value="1"/>
</dbReference>
<dbReference type="SMART" id="SM00342">
    <property type="entry name" value="HTH_ARAC"/>
    <property type="match status" value="1"/>
</dbReference>
<keyword evidence="3" id="KW-0804">Transcription</keyword>
<evidence type="ECO:0000313" key="6">
    <source>
        <dbReference type="EMBL" id="OIQ78426.1"/>
    </source>
</evidence>
<dbReference type="PRINTS" id="PR00032">
    <property type="entry name" value="HTHARAC"/>
</dbReference>
<dbReference type="GO" id="GO:0003700">
    <property type="term" value="F:DNA-binding transcription factor activity"/>
    <property type="evidence" value="ECO:0007669"/>
    <property type="project" value="InterPro"/>
</dbReference>
<comment type="caution">
    <text evidence="6">The sequence shown here is derived from an EMBL/GenBank/DDBJ whole genome shotgun (WGS) entry which is preliminary data.</text>
</comment>
<feature type="domain" description="HTH araC/xylS-type" evidence="5">
    <location>
        <begin position="241"/>
        <end position="339"/>
    </location>
</feature>
<dbReference type="InterPro" id="IPR020449">
    <property type="entry name" value="Tscrpt_reg_AraC-type_HTH"/>
</dbReference>
<keyword evidence="1" id="KW-0805">Transcription regulation</keyword>
<dbReference type="Gene3D" id="2.60.120.10">
    <property type="entry name" value="Jelly Rolls"/>
    <property type="match status" value="1"/>
</dbReference>
<evidence type="ECO:0000256" key="2">
    <source>
        <dbReference type="ARBA" id="ARBA00023125"/>
    </source>
</evidence>
<dbReference type="PANTHER" id="PTHR43280:SF32">
    <property type="entry name" value="TRANSCRIPTIONAL REGULATORY PROTEIN"/>
    <property type="match status" value="1"/>
</dbReference>
<dbReference type="InterPro" id="IPR037923">
    <property type="entry name" value="HTH-like"/>
</dbReference>
<reference evidence="6" key="1">
    <citation type="submission" date="2016-10" db="EMBL/GenBank/DDBJ databases">
        <title>Sequence of Gallionella enrichment culture.</title>
        <authorList>
            <person name="Poehlein A."/>
            <person name="Muehling M."/>
            <person name="Daniel R."/>
        </authorList>
    </citation>
    <scope>NUCLEOTIDE SEQUENCE</scope>
</reference>
<evidence type="ECO:0000256" key="4">
    <source>
        <dbReference type="SAM" id="MobiDB-lite"/>
    </source>
</evidence>
<evidence type="ECO:0000256" key="3">
    <source>
        <dbReference type="ARBA" id="ARBA00023163"/>
    </source>
</evidence>
<dbReference type="InterPro" id="IPR003313">
    <property type="entry name" value="AraC-bd"/>
</dbReference>
<dbReference type="InterPro" id="IPR014710">
    <property type="entry name" value="RmlC-like_jellyroll"/>
</dbReference>
<dbReference type="Pfam" id="PF02311">
    <property type="entry name" value="AraC_binding"/>
    <property type="match status" value="1"/>
</dbReference>
<dbReference type="SUPFAM" id="SSF46689">
    <property type="entry name" value="Homeodomain-like"/>
    <property type="match status" value="1"/>
</dbReference>
<dbReference type="AlphaFoldDB" id="A0A1J5Q5B2"/>
<dbReference type="PANTHER" id="PTHR43280">
    <property type="entry name" value="ARAC-FAMILY TRANSCRIPTIONAL REGULATOR"/>
    <property type="match status" value="1"/>
</dbReference>
<evidence type="ECO:0000259" key="5">
    <source>
        <dbReference type="PROSITE" id="PS01124"/>
    </source>
</evidence>
<accession>A0A1J5Q5B2</accession>
<dbReference type="Pfam" id="PF12833">
    <property type="entry name" value="HTH_18"/>
    <property type="match status" value="1"/>
</dbReference>
<protein>
    <submittedName>
        <fullName evidence="6">HTH-type transcriptional activator RhaS</fullName>
    </submittedName>
</protein>
<feature type="region of interest" description="Disordered" evidence="4">
    <location>
        <begin position="11"/>
        <end position="37"/>
    </location>
</feature>